<comment type="caution">
    <text evidence="5">The sequence shown here is derived from an EMBL/GenBank/DDBJ whole genome shotgun (WGS) entry which is preliminary data.</text>
</comment>
<evidence type="ECO:0000256" key="2">
    <source>
        <dbReference type="ARBA" id="ARBA00022803"/>
    </source>
</evidence>
<accession>A0A1F5YJ94</accession>
<feature type="transmembrane region" description="Helical" evidence="4">
    <location>
        <begin position="263"/>
        <end position="283"/>
    </location>
</feature>
<evidence type="ECO:0000313" key="5">
    <source>
        <dbReference type="EMBL" id="OGG00240.1"/>
    </source>
</evidence>
<evidence type="ECO:0000256" key="3">
    <source>
        <dbReference type="PROSITE-ProRule" id="PRU00339"/>
    </source>
</evidence>
<name>A0A1F5YJ94_9BACT</name>
<gene>
    <name evidence="5" type="ORF">A2Y99_03495</name>
</gene>
<sequence>MRFRLKELFKSNIAVYLVFVIFTLICYGNILPNKLFYDDEELIYKNAYIADLHYLPKYFTQNMVAGAGKTSNMYRPVLLISLAFDHFIWGLNPVGYHLTSIALHLGNGIMIFLLINMLFGSRILAIVSALFFLIHPVQTEAVTYASGRTDLLYSFFGLICINLFLIYCSNVKKWAPFYLLSVLFFLLSLLSKETAVVLPLAIILCFYVLSQKNKIKILPSQISLSVSWYFLIDIIYIVLRLTVLNFANTLNFYKEANSYSQNIATRFFTFTGVFFEYLKVLLFPKDLIFARNIDIITTAINLSVIIFVILAVITVFYFSITGKKNPVVFFYFFWFFIFLLPSSGIIPINSIIAEHYLYLPSIGFFLFISYLFNFFLRKYNSTYLKFFLVIILLTIISVFSIRTIIRNYDWKDPITFYNKSLTQSPNNIPMRHNLAMAYSEKGEFETAIKEYQYIIAASDVYPNTHHNLGNIYKEQKKYKDAEEEYLKALQIDRNFIFSYYALADLYKLTGETEKLNNVLEILKKYQ</sequence>
<feature type="transmembrane region" description="Helical" evidence="4">
    <location>
        <begin position="151"/>
        <end position="167"/>
    </location>
</feature>
<feature type="repeat" description="TPR" evidence="3">
    <location>
        <begin position="462"/>
        <end position="495"/>
    </location>
</feature>
<feature type="transmembrane region" description="Helical" evidence="4">
    <location>
        <begin position="382"/>
        <end position="401"/>
    </location>
</feature>
<keyword evidence="1" id="KW-0677">Repeat</keyword>
<dbReference type="Pfam" id="PF13431">
    <property type="entry name" value="TPR_17"/>
    <property type="match status" value="1"/>
</dbReference>
<dbReference type="Pfam" id="PF00515">
    <property type="entry name" value="TPR_1"/>
    <property type="match status" value="1"/>
</dbReference>
<feature type="transmembrane region" description="Helical" evidence="4">
    <location>
        <begin position="108"/>
        <end position="131"/>
    </location>
</feature>
<dbReference type="InterPro" id="IPR019734">
    <property type="entry name" value="TPR_rpt"/>
</dbReference>
<protein>
    <submittedName>
        <fullName evidence="5">Uncharacterized protein</fullName>
    </submittedName>
</protein>
<dbReference type="SUPFAM" id="SSF48452">
    <property type="entry name" value="TPR-like"/>
    <property type="match status" value="1"/>
</dbReference>
<dbReference type="InterPro" id="IPR052346">
    <property type="entry name" value="O-mannosyl-transferase_TMTC"/>
</dbReference>
<keyword evidence="4" id="KW-0472">Membrane</keyword>
<evidence type="ECO:0000313" key="6">
    <source>
        <dbReference type="Proteomes" id="UP000178230"/>
    </source>
</evidence>
<feature type="transmembrane region" description="Helical" evidence="4">
    <location>
        <begin position="12"/>
        <end position="30"/>
    </location>
</feature>
<feature type="transmembrane region" description="Helical" evidence="4">
    <location>
        <begin position="174"/>
        <end position="189"/>
    </location>
</feature>
<keyword evidence="4" id="KW-1133">Transmembrane helix</keyword>
<evidence type="ECO:0000256" key="4">
    <source>
        <dbReference type="SAM" id="Phobius"/>
    </source>
</evidence>
<proteinExistence type="predicted"/>
<dbReference type="Gene3D" id="1.25.40.10">
    <property type="entry name" value="Tetratricopeptide repeat domain"/>
    <property type="match status" value="1"/>
</dbReference>
<dbReference type="PANTHER" id="PTHR44227">
    <property type="match status" value="1"/>
</dbReference>
<feature type="transmembrane region" description="Helical" evidence="4">
    <location>
        <begin position="222"/>
        <end position="243"/>
    </location>
</feature>
<dbReference type="PROSITE" id="PS50005">
    <property type="entry name" value="TPR"/>
    <property type="match status" value="1"/>
</dbReference>
<feature type="transmembrane region" description="Helical" evidence="4">
    <location>
        <begin position="77"/>
        <end position="96"/>
    </location>
</feature>
<dbReference type="SMART" id="SM00028">
    <property type="entry name" value="TPR"/>
    <property type="match status" value="2"/>
</dbReference>
<organism evidence="5 6">
    <name type="scientific">Candidatus Gottesmanbacteria bacterium RBG_13_37_7</name>
    <dbReference type="NCBI Taxonomy" id="1798369"/>
    <lineage>
        <taxon>Bacteria</taxon>
        <taxon>Candidatus Gottesmaniibacteriota</taxon>
    </lineage>
</organism>
<feature type="transmembrane region" description="Helical" evidence="4">
    <location>
        <begin position="329"/>
        <end position="349"/>
    </location>
</feature>
<dbReference type="AlphaFoldDB" id="A0A1F5YJ94"/>
<dbReference type="EMBL" id="MFIY01000018">
    <property type="protein sequence ID" value="OGG00240.1"/>
    <property type="molecule type" value="Genomic_DNA"/>
</dbReference>
<reference evidence="5 6" key="1">
    <citation type="journal article" date="2016" name="Nat. Commun.">
        <title>Thousands of microbial genomes shed light on interconnected biogeochemical processes in an aquifer system.</title>
        <authorList>
            <person name="Anantharaman K."/>
            <person name="Brown C.T."/>
            <person name="Hug L.A."/>
            <person name="Sharon I."/>
            <person name="Castelle C.J."/>
            <person name="Probst A.J."/>
            <person name="Thomas B.C."/>
            <person name="Singh A."/>
            <person name="Wilkins M.J."/>
            <person name="Karaoz U."/>
            <person name="Brodie E.L."/>
            <person name="Williams K.H."/>
            <person name="Hubbard S.S."/>
            <person name="Banfield J.F."/>
        </authorList>
    </citation>
    <scope>NUCLEOTIDE SEQUENCE [LARGE SCALE GENOMIC DNA]</scope>
</reference>
<keyword evidence="2 3" id="KW-0802">TPR repeat</keyword>
<dbReference type="Proteomes" id="UP000178230">
    <property type="component" value="Unassembled WGS sequence"/>
</dbReference>
<keyword evidence="4" id="KW-0812">Transmembrane</keyword>
<evidence type="ECO:0000256" key="1">
    <source>
        <dbReference type="ARBA" id="ARBA00022737"/>
    </source>
</evidence>
<dbReference type="PANTHER" id="PTHR44227:SF3">
    <property type="entry name" value="PROTEIN O-MANNOSYL-TRANSFERASE TMTC4"/>
    <property type="match status" value="1"/>
</dbReference>
<feature type="transmembrane region" description="Helical" evidence="4">
    <location>
        <begin position="295"/>
        <end position="317"/>
    </location>
</feature>
<feature type="transmembrane region" description="Helical" evidence="4">
    <location>
        <begin position="356"/>
        <end position="376"/>
    </location>
</feature>
<dbReference type="InterPro" id="IPR011990">
    <property type="entry name" value="TPR-like_helical_dom_sf"/>
</dbReference>